<dbReference type="Proteomes" id="UP000186720">
    <property type="component" value="Unassembled WGS sequence"/>
</dbReference>
<dbReference type="RefSeq" id="WP_074487527.1">
    <property type="nucleotide sequence ID" value="NZ_FPAM01000001.1"/>
</dbReference>
<gene>
    <name evidence="2" type="ORF">RG47T_0249</name>
</gene>
<keyword evidence="3" id="KW-1185">Reference proteome</keyword>
<feature type="chain" id="PRO_5010272242" description="DUF5666 domain-containing protein" evidence="1">
    <location>
        <begin position="20"/>
        <end position="229"/>
    </location>
</feature>
<proteinExistence type="predicted"/>
<dbReference type="OrthoDB" id="1524522at2"/>
<organism evidence="2 3">
    <name type="scientific">Mucilaginibacter polytrichastri</name>
    <dbReference type="NCBI Taxonomy" id="1302689"/>
    <lineage>
        <taxon>Bacteria</taxon>
        <taxon>Pseudomonadati</taxon>
        <taxon>Bacteroidota</taxon>
        <taxon>Sphingobacteriia</taxon>
        <taxon>Sphingobacteriales</taxon>
        <taxon>Sphingobacteriaceae</taxon>
        <taxon>Mucilaginibacter</taxon>
    </lineage>
</organism>
<evidence type="ECO:0000256" key="1">
    <source>
        <dbReference type="SAM" id="SignalP"/>
    </source>
</evidence>
<dbReference type="EMBL" id="MPPL01000001">
    <property type="protein sequence ID" value="OKS84814.1"/>
    <property type="molecule type" value="Genomic_DNA"/>
</dbReference>
<reference evidence="2 3" key="1">
    <citation type="submission" date="2016-11" db="EMBL/GenBank/DDBJ databases">
        <title>Whole Genome Sequencing of Mucilaginibacter polytrichastri RG4-7(T) isolated from the moss sample.</title>
        <authorList>
            <person name="Li Y."/>
        </authorList>
    </citation>
    <scope>NUCLEOTIDE SEQUENCE [LARGE SCALE GENOMIC DNA]</scope>
    <source>
        <strain evidence="2 3">RG4-7</strain>
    </source>
</reference>
<dbReference type="AlphaFoldDB" id="A0A1Q5ZSR9"/>
<accession>A0A1Q5ZSR9</accession>
<name>A0A1Q5ZSR9_9SPHI</name>
<comment type="caution">
    <text evidence="2">The sequence shown here is derived from an EMBL/GenBank/DDBJ whole genome shotgun (WGS) entry which is preliminary data.</text>
</comment>
<feature type="signal peptide" evidence="1">
    <location>
        <begin position="1"/>
        <end position="19"/>
    </location>
</feature>
<evidence type="ECO:0000313" key="2">
    <source>
        <dbReference type="EMBL" id="OKS84814.1"/>
    </source>
</evidence>
<keyword evidence="1" id="KW-0732">Signal</keyword>
<protein>
    <recommendedName>
        <fullName evidence="4">DUF5666 domain-containing protein</fullName>
    </recommendedName>
</protein>
<sequence length="229" mass="25735">MRTLCLIFTLLVAGFYAKATMKDSIKVEIANHFINKTVTVYGTIYKVSFNATTKICLVKFGNPTGEKVTAIILEKNNKNDIHRLLTQEGRLIHVKGLIQKRNSQLIIDIDNVKSQIHVEEAHIYDFAPASPLPSGVTIETKDASKHIGELVNLWDTVYAYTGSRDSLTLFCIGKPYPNQLLTAVVKDPKNAFNISRFIGKRMCIRGTIIKEEDKLVLKLNDSDDVLNRL</sequence>
<evidence type="ECO:0008006" key="4">
    <source>
        <dbReference type="Google" id="ProtNLM"/>
    </source>
</evidence>
<evidence type="ECO:0000313" key="3">
    <source>
        <dbReference type="Proteomes" id="UP000186720"/>
    </source>
</evidence>